<comment type="pathway">
    <text evidence="3">Purine metabolism; AMP biosynthesis via salvage pathway; AMP from adenine: step 1/1.</text>
</comment>
<comment type="catalytic activity">
    <reaction evidence="1">
        <text>AMP + diphosphate = 5-phospho-alpha-D-ribose 1-diphosphate + adenine</text>
        <dbReference type="Rhea" id="RHEA:16609"/>
        <dbReference type="ChEBI" id="CHEBI:16708"/>
        <dbReference type="ChEBI" id="CHEBI:33019"/>
        <dbReference type="ChEBI" id="CHEBI:58017"/>
        <dbReference type="ChEBI" id="CHEBI:456215"/>
        <dbReference type="EC" id="2.4.2.7"/>
    </reaction>
</comment>
<dbReference type="GO" id="GO:0016208">
    <property type="term" value="F:AMP binding"/>
    <property type="evidence" value="ECO:0007669"/>
    <property type="project" value="TreeGrafter"/>
</dbReference>
<dbReference type="EC" id="2.4.2.7" evidence="5"/>
<proteinExistence type="inferred from homology"/>
<organism evidence="10">
    <name type="scientific">Trepomonas sp. PC1</name>
    <dbReference type="NCBI Taxonomy" id="1076344"/>
    <lineage>
        <taxon>Eukaryota</taxon>
        <taxon>Metamonada</taxon>
        <taxon>Diplomonadida</taxon>
        <taxon>Hexamitidae</taxon>
        <taxon>Hexamitinae</taxon>
        <taxon>Trepomonas</taxon>
    </lineage>
</organism>
<dbReference type="GO" id="GO:0003999">
    <property type="term" value="F:adenine phosphoribosyltransferase activity"/>
    <property type="evidence" value="ECO:0007669"/>
    <property type="project" value="UniProtKB-EC"/>
</dbReference>
<evidence type="ECO:0000256" key="1">
    <source>
        <dbReference type="ARBA" id="ARBA00000868"/>
    </source>
</evidence>
<comment type="similarity">
    <text evidence="4">Belongs to the purine/pyrimidine phosphoribosyltransferase family.</text>
</comment>
<dbReference type="GO" id="GO:0006168">
    <property type="term" value="P:adenine salvage"/>
    <property type="evidence" value="ECO:0007669"/>
    <property type="project" value="TreeGrafter"/>
</dbReference>
<dbReference type="PANTHER" id="PTHR32315">
    <property type="entry name" value="ADENINE PHOSPHORIBOSYLTRANSFERASE"/>
    <property type="match status" value="1"/>
</dbReference>
<sequence length="73" mass="8249">VFELQKEILSEDDIVLIHDDVLATGGTAQAAISLCEQSGVKRENIQLCFLYAIEFLKGQEKFKDLDWFSVISE</sequence>
<evidence type="ECO:0000256" key="3">
    <source>
        <dbReference type="ARBA" id="ARBA00004659"/>
    </source>
</evidence>
<dbReference type="InterPro" id="IPR050054">
    <property type="entry name" value="UPRTase/APRTase"/>
</dbReference>
<evidence type="ECO:0000256" key="5">
    <source>
        <dbReference type="ARBA" id="ARBA00011893"/>
    </source>
</evidence>
<dbReference type="GO" id="GO:0002055">
    <property type="term" value="F:adenine binding"/>
    <property type="evidence" value="ECO:0007669"/>
    <property type="project" value="TreeGrafter"/>
</dbReference>
<evidence type="ECO:0000256" key="2">
    <source>
        <dbReference type="ARBA" id="ARBA00004496"/>
    </source>
</evidence>
<dbReference type="CDD" id="cd06223">
    <property type="entry name" value="PRTases_typeI"/>
    <property type="match status" value="1"/>
</dbReference>
<keyword evidence="6" id="KW-0963">Cytoplasm</keyword>
<dbReference type="GO" id="GO:0006166">
    <property type="term" value="P:purine ribonucleoside salvage"/>
    <property type="evidence" value="ECO:0007669"/>
    <property type="project" value="UniProtKB-KW"/>
</dbReference>
<dbReference type="Gene3D" id="3.40.50.2020">
    <property type="match status" value="1"/>
</dbReference>
<evidence type="ECO:0000313" key="10">
    <source>
        <dbReference type="EMBL" id="JAP94804.1"/>
    </source>
</evidence>
<dbReference type="AlphaFoldDB" id="A0A146KFY6"/>
<dbReference type="PANTHER" id="PTHR32315:SF3">
    <property type="entry name" value="ADENINE PHOSPHORIBOSYLTRANSFERASE"/>
    <property type="match status" value="1"/>
</dbReference>
<keyword evidence="7 10" id="KW-0328">Glycosyltransferase</keyword>
<keyword evidence="9" id="KW-0660">Purine salvage</keyword>
<dbReference type="EMBL" id="GDID01001802">
    <property type="protein sequence ID" value="JAP94804.1"/>
    <property type="molecule type" value="Transcribed_RNA"/>
</dbReference>
<dbReference type="InterPro" id="IPR000836">
    <property type="entry name" value="PRTase_dom"/>
</dbReference>
<keyword evidence="8 10" id="KW-0808">Transferase</keyword>
<feature type="non-terminal residue" evidence="10">
    <location>
        <position position="1"/>
    </location>
</feature>
<evidence type="ECO:0000256" key="6">
    <source>
        <dbReference type="ARBA" id="ARBA00022490"/>
    </source>
</evidence>
<accession>A0A146KFY6</accession>
<dbReference type="GO" id="GO:0044209">
    <property type="term" value="P:AMP salvage"/>
    <property type="evidence" value="ECO:0007669"/>
    <property type="project" value="TreeGrafter"/>
</dbReference>
<reference evidence="10" key="1">
    <citation type="submission" date="2015-07" db="EMBL/GenBank/DDBJ databases">
        <title>Adaptation to a free-living lifestyle via gene acquisitions in the diplomonad Trepomonas sp. PC1.</title>
        <authorList>
            <person name="Xu F."/>
            <person name="Jerlstrom-Hultqvist J."/>
            <person name="Kolisko M."/>
            <person name="Simpson A.G.B."/>
            <person name="Roger A.J."/>
            <person name="Svard S.G."/>
            <person name="Andersson J.O."/>
        </authorList>
    </citation>
    <scope>NUCLEOTIDE SEQUENCE</scope>
    <source>
        <strain evidence="10">PC1</strain>
    </source>
</reference>
<evidence type="ECO:0000256" key="7">
    <source>
        <dbReference type="ARBA" id="ARBA00022676"/>
    </source>
</evidence>
<name>A0A146KFY6_9EUKA</name>
<evidence type="ECO:0000256" key="8">
    <source>
        <dbReference type="ARBA" id="ARBA00022679"/>
    </source>
</evidence>
<evidence type="ECO:0000256" key="9">
    <source>
        <dbReference type="ARBA" id="ARBA00022726"/>
    </source>
</evidence>
<dbReference type="GO" id="GO:0005737">
    <property type="term" value="C:cytoplasm"/>
    <property type="evidence" value="ECO:0007669"/>
    <property type="project" value="UniProtKB-SubCell"/>
</dbReference>
<dbReference type="SUPFAM" id="SSF53271">
    <property type="entry name" value="PRTase-like"/>
    <property type="match status" value="1"/>
</dbReference>
<protein>
    <recommendedName>
        <fullName evidence="5">adenine phosphoribosyltransferase</fullName>
        <ecNumber evidence="5">2.4.2.7</ecNumber>
    </recommendedName>
</protein>
<gene>
    <name evidence="10" type="ORF">TPC1_12414</name>
</gene>
<evidence type="ECO:0000256" key="4">
    <source>
        <dbReference type="ARBA" id="ARBA00008391"/>
    </source>
</evidence>
<comment type="subcellular location">
    <subcellularLocation>
        <location evidence="2">Cytoplasm</location>
    </subcellularLocation>
</comment>
<dbReference type="InterPro" id="IPR029057">
    <property type="entry name" value="PRTase-like"/>
</dbReference>